<feature type="domain" description="HTH luxR-type" evidence="1">
    <location>
        <begin position="152"/>
        <end position="209"/>
    </location>
</feature>
<proteinExistence type="predicted"/>
<evidence type="ECO:0000313" key="3">
    <source>
        <dbReference type="Proteomes" id="UP000049495"/>
    </source>
</evidence>
<dbReference type="Pfam" id="PF00196">
    <property type="entry name" value="GerE"/>
    <property type="match status" value="1"/>
</dbReference>
<reference evidence="3" key="1">
    <citation type="submission" date="2014-06" db="EMBL/GenBank/DDBJ databases">
        <authorList>
            <person name="Le Roux Frederique"/>
        </authorList>
    </citation>
    <scope>NUCLEOTIDE SEQUENCE [LARGE SCALE GENOMIC DNA]</scope>
    <source>
        <strain evidence="3">J5-5</strain>
    </source>
</reference>
<dbReference type="Gene3D" id="1.10.10.10">
    <property type="entry name" value="Winged helix-like DNA-binding domain superfamily/Winged helix DNA-binding domain"/>
    <property type="match status" value="1"/>
</dbReference>
<dbReference type="GO" id="GO:0006355">
    <property type="term" value="P:regulation of DNA-templated transcription"/>
    <property type="evidence" value="ECO:0007669"/>
    <property type="project" value="InterPro"/>
</dbReference>
<evidence type="ECO:0000313" key="2">
    <source>
        <dbReference type="EMBL" id="CDT09124.1"/>
    </source>
</evidence>
<dbReference type="EMBL" id="CCJV01000051">
    <property type="protein sequence ID" value="CDT09124.1"/>
    <property type="molecule type" value="Genomic_DNA"/>
</dbReference>
<dbReference type="InterPro" id="IPR036388">
    <property type="entry name" value="WH-like_DNA-bd_sf"/>
</dbReference>
<dbReference type="InterPro" id="IPR000792">
    <property type="entry name" value="Tscrpt_reg_LuxR_C"/>
</dbReference>
<gene>
    <name evidence="2" type="ORF">VCR5J5_1440083</name>
</gene>
<protein>
    <recommendedName>
        <fullName evidence="1">HTH luxR-type domain-containing protein</fullName>
    </recommendedName>
</protein>
<evidence type="ECO:0000259" key="1">
    <source>
        <dbReference type="SMART" id="SM00421"/>
    </source>
</evidence>
<dbReference type="Proteomes" id="UP000049495">
    <property type="component" value="Unassembled WGS sequence"/>
</dbReference>
<dbReference type="AlphaFoldDB" id="A0A822MX13"/>
<name>A0A822MX13_9VIBR</name>
<sequence length="250" mass="28453">MDDETYLEAIKFKFETNDYPKAIITPDMMYSYASEGYRRVMSLSPDAEETMNFSDLPETFLDLGSIFSDQVRNVLLHMQTFSFLDILDVRGETLVYYKKLSPLVAPSGSILGVEVHLISMAVVVGALHVLNRFSWYTPDDSSVVDVPLSNNNIGLTSRQETYLFFVLQGFSNDEISICLNVKKSTVENTIRAIVAKFSKTLNCEIVNRSALKKVAFKYGYGYVLPRDILKPRSIPLQHSLDDWMYLNHVK</sequence>
<dbReference type="SUPFAM" id="SSF46894">
    <property type="entry name" value="C-terminal effector domain of the bipartite response regulators"/>
    <property type="match status" value="1"/>
</dbReference>
<dbReference type="InterPro" id="IPR016032">
    <property type="entry name" value="Sig_transdc_resp-reg_C-effctor"/>
</dbReference>
<dbReference type="SMART" id="SM00421">
    <property type="entry name" value="HTH_LUXR"/>
    <property type="match status" value="1"/>
</dbReference>
<dbReference type="RefSeq" id="WP_048667310.1">
    <property type="nucleotide sequence ID" value="NZ_CAWMAS010000050.1"/>
</dbReference>
<dbReference type="GO" id="GO:0003677">
    <property type="term" value="F:DNA binding"/>
    <property type="evidence" value="ECO:0007669"/>
    <property type="project" value="InterPro"/>
</dbReference>
<comment type="caution">
    <text evidence="2">The sequence shown here is derived from an EMBL/GenBank/DDBJ whole genome shotgun (WGS) entry which is preliminary data.</text>
</comment>
<accession>A0A822MX13</accession>
<organism evidence="2 3">
    <name type="scientific">Vibrio crassostreae</name>
    <dbReference type="NCBI Taxonomy" id="246167"/>
    <lineage>
        <taxon>Bacteria</taxon>
        <taxon>Pseudomonadati</taxon>
        <taxon>Pseudomonadota</taxon>
        <taxon>Gammaproteobacteria</taxon>
        <taxon>Vibrionales</taxon>
        <taxon>Vibrionaceae</taxon>
        <taxon>Vibrio</taxon>
    </lineage>
</organism>